<dbReference type="STRING" id="646529.Desaci_1839"/>
<dbReference type="HOGENOM" id="CLU_011771_1_0_9"/>
<dbReference type="KEGG" id="dai:Desaci_1839"/>
<dbReference type="GO" id="GO:0005524">
    <property type="term" value="F:ATP binding"/>
    <property type="evidence" value="ECO:0007669"/>
    <property type="project" value="InterPro"/>
</dbReference>
<protein>
    <recommendedName>
        <fullName evidence="7">DNA/RNA helicase, superfamily II</fullName>
    </recommendedName>
</protein>
<dbReference type="PROSITE" id="PS51192">
    <property type="entry name" value="HELICASE_ATP_BIND_1"/>
    <property type="match status" value="1"/>
</dbReference>
<dbReference type="CDD" id="cd18785">
    <property type="entry name" value="SF2_C"/>
    <property type="match status" value="1"/>
</dbReference>
<dbReference type="SMART" id="SM00487">
    <property type="entry name" value="DEXDc"/>
    <property type="match status" value="1"/>
</dbReference>
<sequence length="987" mass="112487">MTFEELLKKYQALLLENNSLKEEISYLNSKLGVSEHRAITDGTSEAFYEDSLFPSPDAVIEVSNQLSENGTLQFNLNNMSEPKDKIELFMSLFKGRDDVYAKRWENNKKGTNGYSPYCLNEWKPGLCKKPKEKCSACSHKDYAPLDEKAIDDHLRGRNNLVVGIYPLCLAETCYFLVIDFDEGEWQKDISQLREVGLEFDIPIAVERSRSGKGAHAWIFFDSPLAASLARKLGSALLTYAMSKRHEINFKSYDRFFPNQDTMPKGGLGNLIALPLQKTARNNHNSVFIDSGFEPFKDQWEFLSAIRKLSEQDVETLISRLCPGNELGILKSDDQEEPTKPWETKNVKLSAHDFPQSIEIVKANMLYIPKSGVSQRALNQLKRLAAFHNPEFYKAQAMRLSVRKIPRVISCSDEIEEYLCLPRGCETNLKTLFTELKIKPEFSDKTNHGRSIDVEFNGCLRDEQPLALQKLLEHDIGVLSGTTAFGKTVVAINLIAERKVNTLIIVDKVNLVTQWKRRLTEFLTINEDHPDLDEVNKRGRKKTNSNIGQLGAGKNNLSGIIDIAVMQSLYKMDEVKDCVKNYGMIIVDECHHIAAVSFERVLKSSNSKYVYGLTATPQRKDGHHPIIFMQCGSICYKDDAKKQAAKRPFEHYVIPRFTSLRVPLDKNEKNVSIQELYSEIVVNEFRNQQIIDDVVKSYEQGRNCLVLTERTAHVEFLAQKLKEKIPEVISLTGGMGIKETREIMQRIAETPADKQITLIATGKYIGEGFDEPRLDTLFLVMPISWKGTLQQYAGRLHRHFANKNEVQIYDYVDTHVRMLERMYHKRLNGYAAIGYRAKGGESTPESIDVIFDKSNFLPVYTNDILNAKREILIVSPFVTKRRTLQMMQHLRIALENKVRVIVITRTIGDFNDKNASALQDALDLLKDAGVSLIFKSNIHQKYAVIDQRIVWYGSINLLSFGSAEESIMRLYSPNIANELIRSLEKLQS</sequence>
<dbReference type="InterPro" id="IPR027417">
    <property type="entry name" value="P-loop_NTPase"/>
</dbReference>
<evidence type="ECO:0008006" key="7">
    <source>
        <dbReference type="Google" id="ProtNLM"/>
    </source>
</evidence>
<keyword evidence="6" id="KW-1185">Reference proteome</keyword>
<dbReference type="GO" id="GO:0006793">
    <property type="term" value="P:phosphorus metabolic process"/>
    <property type="evidence" value="ECO:0007669"/>
    <property type="project" value="UniProtKB-ARBA"/>
</dbReference>
<dbReference type="EMBL" id="CP003639">
    <property type="protein sequence ID" value="AFM40821.1"/>
    <property type="molecule type" value="Genomic_DNA"/>
</dbReference>
<dbReference type="eggNOG" id="COG1502">
    <property type="taxonomic scope" value="Bacteria"/>
</dbReference>
<feature type="coiled-coil region" evidence="1">
    <location>
        <begin position="3"/>
        <end position="30"/>
    </location>
</feature>
<dbReference type="CDD" id="cd09126">
    <property type="entry name" value="PLDc_C_DEXD_like"/>
    <property type="match status" value="1"/>
</dbReference>
<dbReference type="PROSITE" id="PS51194">
    <property type="entry name" value="HELICASE_CTER"/>
    <property type="match status" value="1"/>
</dbReference>
<dbReference type="PROSITE" id="PS50035">
    <property type="entry name" value="PLD"/>
    <property type="match status" value="1"/>
</dbReference>
<dbReference type="PANTHER" id="PTHR47396">
    <property type="entry name" value="TYPE I RESTRICTION ENZYME ECOKI R PROTEIN"/>
    <property type="match status" value="1"/>
</dbReference>
<dbReference type="GO" id="GO:0016787">
    <property type="term" value="F:hydrolase activity"/>
    <property type="evidence" value="ECO:0007669"/>
    <property type="project" value="InterPro"/>
</dbReference>
<dbReference type="Gene3D" id="3.30.870.10">
    <property type="entry name" value="Endonuclease Chain A"/>
    <property type="match status" value="1"/>
</dbReference>
<dbReference type="InterPro" id="IPR001650">
    <property type="entry name" value="Helicase_C-like"/>
</dbReference>
<dbReference type="Pfam" id="PF22548">
    <property type="entry name" value="AEP-TOTE"/>
    <property type="match status" value="1"/>
</dbReference>
<dbReference type="eggNOG" id="COG4951">
    <property type="taxonomic scope" value="Bacteria"/>
</dbReference>
<dbReference type="SUPFAM" id="SSF56024">
    <property type="entry name" value="Phospholipase D/nuclease"/>
    <property type="match status" value="1"/>
</dbReference>
<dbReference type="GO" id="GO:0003677">
    <property type="term" value="F:DNA binding"/>
    <property type="evidence" value="ECO:0007669"/>
    <property type="project" value="InterPro"/>
</dbReference>
<reference evidence="5 6" key="1">
    <citation type="journal article" date="2012" name="J. Bacteriol.">
        <title>Complete genome sequences of Desulfosporosinus orientis DSM765T, Desulfosporosinus youngiae DSM17734T, Desulfosporosinus meridiei DSM13257T, and Desulfosporosinus acidiphilus DSM22704T.</title>
        <authorList>
            <person name="Pester M."/>
            <person name="Brambilla E."/>
            <person name="Alazard D."/>
            <person name="Rattei T."/>
            <person name="Weinmaier T."/>
            <person name="Han J."/>
            <person name="Lucas S."/>
            <person name="Lapidus A."/>
            <person name="Cheng J.F."/>
            <person name="Goodwin L."/>
            <person name="Pitluck S."/>
            <person name="Peters L."/>
            <person name="Ovchinnikova G."/>
            <person name="Teshima H."/>
            <person name="Detter J.C."/>
            <person name="Han C.S."/>
            <person name="Tapia R."/>
            <person name="Land M.L."/>
            <person name="Hauser L."/>
            <person name="Kyrpides N.C."/>
            <person name="Ivanova N.N."/>
            <person name="Pagani I."/>
            <person name="Huntmann M."/>
            <person name="Wei C.L."/>
            <person name="Davenport K.W."/>
            <person name="Daligault H."/>
            <person name="Chain P.S."/>
            <person name="Chen A."/>
            <person name="Mavromatis K."/>
            <person name="Markowitz V."/>
            <person name="Szeto E."/>
            <person name="Mikhailova N."/>
            <person name="Pati A."/>
            <person name="Wagner M."/>
            <person name="Woyke T."/>
            <person name="Ollivier B."/>
            <person name="Klenk H.P."/>
            <person name="Spring S."/>
            <person name="Loy A."/>
        </authorList>
    </citation>
    <scope>NUCLEOTIDE SEQUENCE [LARGE SCALE GENOMIC DNA]</scope>
    <source>
        <strain evidence="6">DSM 22704 / JCM 16185 / SJ4</strain>
    </source>
</reference>
<dbReference type="InterPro" id="IPR001736">
    <property type="entry name" value="PLipase_D/transphosphatidylase"/>
</dbReference>
<dbReference type="Pfam" id="PF13091">
    <property type="entry name" value="PLDc_2"/>
    <property type="match status" value="1"/>
</dbReference>
<feature type="domain" description="Helicase ATP-binding" evidence="3">
    <location>
        <begin position="467"/>
        <end position="634"/>
    </location>
</feature>
<dbReference type="Proteomes" id="UP000002892">
    <property type="component" value="Chromosome"/>
</dbReference>
<evidence type="ECO:0000259" key="4">
    <source>
        <dbReference type="PROSITE" id="PS51194"/>
    </source>
</evidence>
<evidence type="ECO:0000313" key="5">
    <source>
        <dbReference type="EMBL" id="AFM40821.1"/>
    </source>
</evidence>
<evidence type="ECO:0000259" key="3">
    <source>
        <dbReference type="PROSITE" id="PS51192"/>
    </source>
</evidence>
<dbReference type="Pfam" id="PF04851">
    <property type="entry name" value="ResIII"/>
    <property type="match status" value="1"/>
</dbReference>
<evidence type="ECO:0000313" key="6">
    <source>
        <dbReference type="Proteomes" id="UP000002892"/>
    </source>
</evidence>
<keyword evidence="1" id="KW-0175">Coiled coil</keyword>
<feature type="domain" description="PLD phosphodiesterase" evidence="2">
    <location>
        <begin position="933"/>
        <end position="956"/>
    </location>
</feature>
<dbReference type="OrthoDB" id="9802848at2"/>
<gene>
    <name evidence="5" type="ordered locus">Desaci_1839</name>
</gene>
<dbReference type="InterPro" id="IPR014001">
    <property type="entry name" value="Helicase_ATP-bd"/>
</dbReference>
<dbReference type="CDD" id="cd17926">
    <property type="entry name" value="DEXHc_RE"/>
    <property type="match status" value="1"/>
</dbReference>
<dbReference type="PANTHER" id="PTHR47396:SF1">
    <property type="entry name" value="ATP-DEPENDENT HELICASE IRC3-RELATED"/>
    <property type="match status" value="1"/>
</dbReference>
<feature type="domain" description="Helicase C-terminal" evidence="4">
    <location>
        <begin position="689"/>
        <end position="850"/>
    </location>
</feature>
<dbReference type="InterPro" id="IPR025202">
    <property type="entry name" value="PLD-like_dom"/>
</dbReference>
<dbReference type="InterPro" id="IPR054347">
    <property type="entry name" value="TOTE_primase"/>
</dbReference>
<dbReference type="InterPro" id="IPR006935">
    <property type="entry name" value="Helicase/UvrB_N"/>
</dbReference>
<evidence type="ECO:0000256" key="1">
    <source>
        <dbReference type="SAM" id="Coils"/>
    </source>
</evidence>
<dbReference type="Pfam" id="PF00271">
    <property type="entry name" value="Helicase_C"/>
    <property type="match status" value="1"/>
</dbReference>
<evidence type="ECO:0000259" key="2">
    <source>
        <dbReference type="PROSITE" id="PS50035"/>
    </source>
</evidence>
<accession>I4D4U7</accession>
<dbReference type="InterPro" id="IPR050742">
    <property type="entry name" value="Helicase_Restrict-Modif_Enz"/>
</dbReference>
<dbReference type="Gene3D" id="3.40.50.300">
    <property type="entry name" value="P-loop containing nucleotide triphosphate hydrolases"/>
    <property type="match status" value="2"/>
</dbReference>
<dbReference type="SUPFAM" id="SSF52540">
    <property type="entry name" value="P-loop containing nucleoside triphosphate hydrolases"/>
    <property type="match status" value="2"/>
</dbReference>
<name>I4D4U7_DESAJ</name>
<dbReference type="eggNOG" id="COG1061">
    <property type="taxonomic scope" value="Bacteria"/>
</dbReference>
<dbReference type="GO" id="GO:0005829">
    <property type="term" value="C:cytosol"/>
    <property type="evidence" value="ECO:0007669"/>
    <property type="project" value="TreeGrafter"/>
</dbReference>
<organism evidence="5 6">
    <name type="scientific">Desulfosporosinus acidiphilus (strain DSM 22704 / JCM 16185 / SJ4)</name>
    <dbReference type="NCBI Taxonomy" id="646529"/>
    <lineage>
        <taxon>Bacteria</taxon>
        <taxon>Bacillati</taxon>
        <taxon>Bacillota</taxon>
        <taxon>Clostridia</taxon>
        <taxon>Eubacteriales</taxon>
        <taxon>Desulfitobacteriaceae</taxon>
        <taxon>Desulfosporosinus</taxon>
    </lineage>
</organism>
<proteinExistence type="predicted"/>
<dbReference type="AlphaFoldDB" id="I4D4U7"/>
<dbReference type="RefSeq" id="WP_014826827.1">
    <property type="nucleotide sequence ID" value="NC_018068.1"/>
</dbReference>